<dbReference type="InterPro" id="IPR001647">
    <property type="entry name" value="HTH_TetR"/>
</dbReference>
<comment type="caution">
    <text evidence="4">The sequence shown here is derived from an EMBL/GenBank/DDBJ whole genome shotgun (WGS) entry which is preliminary data.</text>
</comment>
<protein>
    <submittedName>
        <fullName evidence="4">TetR family transcriptional regulator</fullName>
    </submittedName>
</protein>
<dbReference type="EMBL" id="JBHTJZ010000033">
    <property type="protein sequence ID" value="MFD0961107.1"/>
    <property type="molecule type" value="Genomic_DNA"/>
</dbReference>
<dbReference type="Proteomes" id="UP001596989">
    <property type="component" value="Unassembled WGS sequence"/>
</dbReference>
<evidence type="ECO:0000259" key="3">
    <source>
        <dbReference type="PROSITE" id="PS50977"/>
    </source>
</evidence>
<keyword evidence="1 2" id="KW-0238">DNA-binding</keyword>
<dbReference type="Pfam" id="PF00440">
    <property type="entry name" value="TetR_N"/>
    <property type="match status" value="1"/>
</dbReference>
<evidence type="ECO:0000313" key="4">
    <source>
        <dbReference type="EMBL" id="MFD0961107.1"/>
    </source>
</evidence>
<dbReference type="SUPFAM" id="SSF46689">
    <property type="entry name" value="Homeodomain-like"/>
    <property type="match status" value="1"/>
</dbReference>
<accession>A0ABW3HU99</accession>
<evidence type="ECO:0000256" key="1">
    <source>
        <dbReference type="ARBA" id="ARBA00023125"/>
    </source>
</evidence>
<keyword evidence="5" id="KW-1185">Reference proteome</keyword>
<proteinExistence type="predicted"/>
<organism evidence="4 5">
    <name type="scientific">Paenibacillus chungangensis</name>
    <dbReference type="NCBI Taxonomy" id="696535"/>
    <lineage>
        <taxon>Bacteria</taxon>
        <taxon>Bacillati</taxon>
        <taxon>Bacillota</taxon>
        <taxon>Bacilli</taxon>
        <taxon>Bacillales</taxon>
        <taxon>Paenibacillaceae</taxon>
        <taxon>Paenibacillus</taxon>
    </lineage>
</organism>
<reference evidence="5" key="1">
    <citation type="journal article" date="2019" name="Int. J. Syst. Evol. Microbiol.">
        <title>The Global Catalogue of Microorganisms (GCM) 10K type strain sequencing project: providing services to taxonomists for standard genome sequencing and annotation.</title>
        <authorList>
            <consortium name="The Broad Institute Genomics Platform"/>
            <consortium name="The Broad Institute Genome Sequencing Center for Infectious Disease"/>
            <person name="Wu L."/>
            <person name="Ma J."/>
        </authorList>
    </citation>
    <scope>NUCLEOTIDE SEQUENCE [LARGE SCALE GENOMIC DNA]</scope>
    <source>
        <strain evidence="5">CCUG 59129</strain>
    </source>
</reference>
<gene>
    <name evidence="4" type="ORF">ACFQ2I_17300</name>
</gene>
<sequence>MIKEDYGLPRLLLRNIARESGLSLGALYHYFSTQYDLIDFFMRLVKERVTSRINELISIDMPLFQKVLKILL</sequence>
<dbReference type="Gene3D" id="1.10.357.10">
    <property type="entry name" value="Tetracycline Repressor, domain 2"/>
    <property type="match status" value="1"/>
</dbReference>
<dbReference type="RefSeq" id="WP_377566361.1">
    <property type="nucleotide sequence ID" value="NZ_JBHTJZ010000033.1"/>
</dbReference>
<dbReference type="InterPro" id="IPR009057">
    <property type="entry name" value="Homeodomain-like_sf"/>
</dbReference>
<feature type="domain" description="HTH tetR-type" evidence="3">
    <location>
        <begin position="1"/>
        <end position="49"/>
    </location>
</feature>
<dbReference type="PROSITE" id="PS50977">
    <property type="entry name" value="HTH_TETR_2"/>
    <property type="match status" value="1"/>
</dbReference>
<evidence type="ECO:0000313" key="5">
    <source>
        <dbReference type="Proteomes" id="UP001596989"/>
    </source>
</evidence>
<feature type="DNA-binding region" description="H-T-H motif" evidence="2">
    <location>
        <begin position="12"/>
        <end position="31"/>
    </location>
</feature>
<name>A0ABW3HU99_9BACL</name>
<evidence type="ECO:0000256" key="2">
    <source>
        <dbReference type="PROSITE-ProRule" id="PRU00335"/>
    </source>
</evidence>